<dbReference type="EMBL" id="CAJVPP010010154">
    <property type="protein sequence ID" value="CAG8708911.1"/>
    <property type="molecule type" value="Genomic_DNA"/>
</dbReference>
<organism evidence="1 2">
    <name type="scientific">Funneliformis mosseae</name>
    <name type="common">Endomycorrhizal fungus</name>
    <name type="synonym">Glomus mosseae</name>
    <dbReference type="NCBI Taxonomy" id="27381"/>
    <lineage>
        <taxon>Eukaryota</taxon>
        <taxon>Fungi</taxon>
        <taxon>Fungi incertae sedis</taxon>
        <taxon>Mucoromycota</taxon>
        <taxon>Glomeromycotina</taxon>
        <taxon>Glomeromycetes</taxon>
        <taxon>Glomerales</taxon>
        <taxon>Glomeraceae</taxon>
        <taxon>Funneliformis</taxon>
    </lineage>
</organism>
<comment type="caution">
    <text evidence="1">The sequence shown here is derived from an EMBL/GenBank/DDBJ whole genome shotgun (WGS) entry which is preliminary data.</text>
</comment>
<keyword evidence="2" id="KW-1185">Reference proteome</keyword>
<evidence type="ECO:0000313" key="2">
    <source>
        <dbReference type="Proteomes" id="UP000789375"/>
    </source>
</evidence>
<proteinExistence type="predicted"/>
<accession>A0A9N9HW86</accession>
<sequence>VAEIVKVAVFIKVNLNESVIDLDGLLGWFIWVVEEYDTQKKVIDILEERNDLDFSQVQTCNTILHNSSKQTTYRFSHLIENMIIEAPIITQKCNVQFNLFTLDNLENCLFIAIISKGIHNHLPPPFVTTSSNILEQLNKIIEQENILYLTERTLLT</sequence>
<feature type="non-terminal residue" evidence="1">
    <location>
        <position position="1"/>
    </location>
</feature>
<dbReference type="AlphaFoldDB" id="A0A9N9HW86"/>
<gene>
    <name evidence="1" type="ORF">FMOSSE_LOCUS14203</name>
</gene>
<dbReference type="Proteomes" id="UP000789375">
    <property type="component" value="Unassembled WGS sequence"/>
</dbReference>
<protein>
    <submittedName>
        <fullName evidence="1">13502_t:CDS:1</fullName>
    </submittedName>
</protein>
<reference evidence="1" key="1">
    <citation type="submission" date="2021-06" db="EMBL/GenBank/DDBJ databases">
        <authorList>
            <person name="Kallberg Y."/>
            <person name="Tangrot J."/>
            <person name="Rosling A."/>
        </authorList>
    </citation>
    <scope>NUCLEOTIDE SEQUENCE</scope>
    <source>
        <strain evidence="1">87-6 pot B 2015</strain>
    </source>
</reference>
<evidence type="ECO:0000313" key="1">
    <source>
        <dbReference type="EMBL" id="CAG8708911.1"/>
    </source>
</evidence>
<name>A0A9N9HW86_FUNMO</name>
<feature type="non-terminal residue" evidence="1">
    <location>
        <position position="156"/>
    </location>
</feature>